<comment type="caution">
    <text evidence="1">The sequence shown here is derived from an EMBL/GenBank/DDBJ whole genome shotgun (WGS) entry which is preliminary data.</text>
</comment>
<dbReference type="AlphaFoldDB" id="A0AB35U9W5"/>
<reference evidence="1 2" key="1">
    <citation type="submission" date="2022-03" db="EMBL/GenBank/DDBJ databases">
        <title>Novel taxa within the pig intestine.</title>
        <authorList>
            <person name="Wylensek D."/>
            <person name="Bishof K."/>
            <person name="Afrizal A."/>
            <person name="Clavel T."/>
        </authorList>
    </citation>
    <scope>NUCLEOTIDE SEQUENCE [LARGE SCALE GENOMIC DNA]</scope>
    <source>
        <strain evidence="1 2">CLA-KB-P133</strain>
    </source>
</reference>
<dbReference type="Pfam" id="PF12669">
    <property type="entry name" value="FeoB_associated"/>
    <property type="match status" value="1"/>
</dbReference>
<evidence type="ECO:0000313" key="2">
    <source>
        <dbReference type="Proteomes" id="UP001286174"/>
    </source>
</evidence>
<dbReference type="Proteomes" id="UP001286174">
    <property type="component" value="Unassembled WGS sequence"/>
</dbReference>
<protein>
    <submittedName>
        <fullName evidence="1">FeoB-associated Cys-rich membrane protein</fullName>
    </submittedName>
</protein>
<gene>
    <name evidence="1" type="ORF">MOZ60_11125</name>
</gene>
<evidence type="ECO:0000313" key="1">
    <source>
        <dbReference type="EMBL" id="MDX8420630.1"/>
    </source>
</evidence>
<name>A0AB35U9W5_9FIRM</name>
<proteinExistence type="predicted"/>
<sequence>MNFADLLVLLPIAVALYFAFRYVAKNGVESCDCGCSSCHGSCSQFQKQLKKAKKELDEEKRLGLF</sequence>
<accession>A0AB35U9W5</accession>
<dbReference type="EMBL" id="JALBUR010000056">
    <property type="protein sequence ID" value="MDX8420630.1"/>
    <property type="molecule type" value="Genomic_DNA"/>
</dbReference>
<organism evidence="1 2">
    <name type="scientific">Grylomicrobium aquisgranensis</name>
    <dbReference type="NCBI Taxonomy" id="2926318"/>
    <lineage>
        <taxon>Bacteria</taxon>
        <taxon>Bacillati</taxon>
        <taxon>Bacillota</taxon>
        <taxon>Erysipelotrichia</taxon>
        <taxon>Erysipelotrichales</taxon>
        <taxon>Erysipelotrichaceae</taxon>
        <taxon>Grylomicrobium</taxon>
    </lineage>
</organism>
<dbReference type="RefSeq" id="WP_277007508.1">
    <property type="nucleotide sequence ID" value="NZ_JALBUR010000056.1"/>
</dbReference>
<keyword evidence="2" id="KW-1185">Reference proteome</keyword>